<dbReference type="Proteomes" id="UP000322667">
    <property type="component" value="Chromosome A07"/>
</dbReference>
<name>A0A5D2PQV8_GOSTO</name>
<dbReference type="AlphaFoldDB" id="A0A5D2PQV8"/>
<organism evidence="2 3">
    <name type="scientific">Gossypium tomentosum</name>
    <name type="common">Hawaiian cotton</name>
    <name type="synonym">Gossypium sandvicense</name>
    <dbReference type="NCBI Taxonomy" id="34277"/>
    <lineage>
        <taxon>Eukaryota</taxon>
        <taxon>Viridiplantae</taxon>
        <taxon>Streptophyta</taxon>
        <taxon>Embryophyta</taxon>
        <taxon>Tracheophyta</taxon>
        <taxon>Spermatophyta</taxon>
        <taxon>Magnoliopsida</taxon>
        <taxon>eudicotyledons</taxon>
        <taxon>Gunneridae</taxon>
        <taxon>Pentapetalae</taxon>
        <taxon>rosids</taxon>
        <taxon>malvids</taxon>
        <taxon>Malvales</taxon>
        <taxon>Malvaceae</taxon>
        <taxon>Malvoideae</taxon>
        <taxon>Gossypium</taxon>
    </lineage>
</organism>
<keyword evidence="1" id="KW-0732">Signal</keyword>
<evidence type="ECO:0000313" key="2">
    <source>
        <dbReference type="EMBL" id="TYI18392.1"/>
    </source>
</evidence>
<evidence type="ECO:0000256" key="1">
    <source>
        <dbReference type="SAM" id="SignalP"/>
    </source>
</evidence>
<evidence type="ECO:0000313" key="3">
    <source>
        <dbReference type="Proteomes" id="UP000322667"/>
    </source>
</evidence>
<gene>
    <name evidence="2" type="ORF">ES332_A07G086600v1</name>
</gene>
<sequence length="94" mass="10331">MASFGVSSCFIVLIVAFCVFNLEACTNDLECQLNCEHLGLYDLTIEKCSCLLLFEPQPSADEKCVDDANCANFCGPTCKYYNCDVGFCICHCSV</sequence>
<dbReference type="EMBL" id="CM017616">
    <property type="protein sequence ID" value="TYI18392.1"/>
    <property type="molecule type" value="Genomic_DNA"/>
</dbReference>
<reference evidence="2 3" key="1">
    <citation type="submission" date="2019-07" db="EMBL/GenBank/DDBJ databases">
        <title>WGS assembly of Gossypium tomentosum.</title>
        <authorList>
            <person name="Chen Z.J."/>
            <person name="Sreedasyam A."/>
            <person name="Ando A."/>
            <person name="Song Q."/>
            <person name="De L."/>
            <person name="Hulse-Kemp A."/>
            <person name="Ding M."/>
            <person name="Ye W."/>
            <person name="Kirkbride R."/>
            <person name="Jenkins J."/>
            <person name="Plott C."/>
            <person name="Lovell J."/>
            <person name="Lin Y.-M."/>
            <person name="Vaughn R."/>
            <person name="Liu B."/>
            <person name="Li W."/>
            <person name="Simpson S."/>
            <person name="Scheffler B."/>
            <person name="Saski C."/>
            <person name="Grover C."/>
            <person name="Hu G."/>
            <person name="Conover J."/>
            <person name="Carlson J."/>
            <person name="Shu S."/>
            <person name="Boston L."/>
            <person name="Williams M."/>
            <person name="Peterson D."/>
            <person name="Mcgee K."/>
            <person name="Jones D."/>
            <person name="Wendel J."/>
            <person name="Stelly D."/>
            <person name="Grimwood J."/>
            <person name="Schmutz J."/>
        </authorList>
    </citation>
    <scope>NUCLEOTIDE SEQUENCE [LARGE SCALE GENOMIC DNA]</scope>
    <source>
        <strain evidence="2">7179.01</strain>
    </source>
</reference>
<proteinExistence type="predicted"/>
<keyword evidence="3" id="KW-1185">Reference proteome</keyword>
<accession>A0A5D2PQV8</accession>
<feature type="chain" id="PRO_5022975426" description="Defensin-like protein" evidence="1">
    <location>
        <begin position="25"/>
        <end position="94"/>
    </location>
</feature>
<protein>
    <recommendedName>
        <fullName evidence="4">Defensin-like protein</fullName>
    </recommendedName>
</protein>
<feature type="signal peptide" evidence="1">
    <location>
        <begin position="1"/>
        <end position="24"/>
    </location>
</feature>
<evidence type="ECO:0008006" key="4">
    <source>
        <dbReference type="Google" id="ProtNLM"/>
    </source>
</evidence>